<name>A0A9P0DAW3_9CUCU</name>
<dbReference type="GO" id="GO:0052689">
    <property type="term" value="F:carboxylic ester hydrolase activity"/>
    <property type="evidence" value="ECO:0007669"/>
    <property type="project" value="UniProtKB-KW"/>
</dbReference>
<evidence type="ECO:0000313" key="8">
    <source>
        <dbReference type="Proteomes" id="UP001153636"/>
    </source>
</evidence>
<dbReference type="Proteomes" id="UP001153636">
    <property type="component" value="Chromosome 8"/>
</dbReference>
<evidence type="ECO:0000256" key="3">
    <source>
        <dbReference type="ARBA" id="ARBA00022801"/>
    </source>
</evidence>
<proteinExistence type="inferred from homology"/>
<dbReference type="InterPro" id="IPR002018">
    <property type="entry name" value="CarbesteraseB"/>
</dbReference>
<dbReference type="AlphaFoldDB" id="A0A9P0DAW3"/>
<dbReference type="PANTHER" id="PTHR43142:SF1">
    <property type="entry name" value="CARBOXYLIC ESTER HYDROLASE"/>
    <property type="match status" value="1"/>
</dbReference>
<dbReference type="Pfam" id="PF00135">
    <property type="entry name" value="COesterase"/>
    <property type="match status" value="1"/>
</dbReference>
<keyword evidence="2" id="KW-0719">Serine esterase</keyword>
<keyword evidence="4" id="KW-0325">Glycoprotein</keyword>
<comment type="similarity">
    <text evidence="1">Belongs to the type-B carboxylesterase/lipase family.</text>
</comment>
<organism evidence="7 8">
    <name type="scientific">Psylliodes chrysocephalus</name>
    <dbReference type="NCBI Taxonomy" id="3402493"/>
    <lineage>
        <taxon>Eukaryota</taxon>
        <taxon>Metazoa</taxon>
        <taxon>Ecdysozoa</taxon>
        <taxon>Arthropoda</taxon>
        <taxon>Hexapoda</taxon>
        <taxon>Insecta</taxon>
        <taxon>Pterygota</taxon>
        <taxon>Neoptera</taxon>
        <taxon>Endopterygota</taxon>
        <taxon>Coleoptera</taxon>
        <taxon>Polyphaga</taxon>
        <taxon>Cucujiformia</taxon>
        <taxon>Chrysomeloidea</taxon>
        <taxon>Chrysomelidae</taxon>
        <taxon>Galerucinae</taxon>
        <taxon>Alticini</taxon>
        <taxon>Psylliodes</taxon>
    </lineage>
</organism>
<sequence length="586" mass="66533">MRATNFIFLVWLFYVTQIHGYTNRGYSNRGYSNRGYSNHGFTNHRSAFKKVMTTDGVVLGKLLTTHKNTEFHAFQDIPYAQPPIGTLRFKEPLPALPWNGVLNTKESSKICHQFNLNYADPRENEDCLVLNVYSTAVKDHRNDELLPVLVWIHGGGFTVRSGAIDAYGPHYFIDKKLVVVTINYRLGPLGFLSTGDGVMPKNLGLKDQNLALKWVQKNIARFGGDPSKVTLSGHESGAASVGYHILNKKSQGLFRAAILQSGSPLSCWAVHKNPKKVAQYLANALSSTNQRNLTSQEILHIFKTADIEQLKRVVLKFQGDRNSLPDLANCHQMDSYPMTAVKEEENDENAIVTGMNYEKLKNGDINKVPILIGFTSEEMLFFKVPKLLLQTNLIDLNESLAITANMNMKDKNRRDAGHELKNLYTNSFATSPSGSISFLSDCLLNIPIARYAFLQSQYTDVYFYQFSYLGTLGRYQYQEGISGVGNREELGYFWHNATADNLDQFPKGDIVTHERVMDLWSQFIKYLNPTAYNSQVLGDFKWPKVAEENFLYLDINSNLSVKRGPKKFTDWNRIYSKYTTEKLDTY</sequence>
<dbReference type="PANTHER" id="PTHR43142">
    <property type="entry name" value="CARBOXYLIC ESTER HYDROLASE"/>
    <property type="match status" value="1"/>
</dbReference>
<evidence type="ECO:0000256" key="2">
    <source>
        <dbReference type="ARBA" id="ARBA00022487"/>
    </source>
</evidence>
<gene>
    <name evidence="7" type="ORF">PSYICH_LOCUS14334</name>
</gene>
<evidence type="ECO:0000256" key="1">
    <source>
        <dbReference type="ARBA" id="ARBA00005964"/>
    </source>
</evidence>
<feature type="signal peptide" evidence="5">
    <location>
        <begin position="1"/>
        <end position="20"/>
    </location>
</feature>
<keyword evidence="3" id="KW-0378">Hydrolase</keyword>
<reference evidence="7" key="1">
    <citation type="submission" date="2022-01" db="EMBL/GenBank/DDBJ databases">
        <authorList>
            <person name="King R."/>
        </authorList>
    </citation>
    <scope>NUCLEOTIDE SEQUENCE</scope>
</reference>
<dbReference type="OrthoDB" id="408631at2759"/>
<accession>A0A9P0DAW3</accession>
<dbReference type="InterPro" id="IPR029058">
    <property type="entry name" value="AB_hydrolase_fold"/>
</dbReference>
<evidence type="ECO:0000256" key="4">
    <source>
        <dbReference type="ARBA" id="ARBA00023180"/>
    </source>
</evidence>
<dbReference type="Gene3D" id="3.40.50.1820">
    <property type="entry name" value="alpha/beta hydrolase"/>
    <property type="match status" value="1"/>
</dbReference>
<dbReference type="SUPFAM" id="SSF53474">
    <property type="entry name" value="alpha/beta-Hydrolases"/>
    <property type="match status" value="1"/>
</dbReference>
<keyword evidence="8" id="KW-1185">Reference proteome</keyword>
<feature type="chain" id="PRO_5040496391" description="Carboxylesterase type B domain-containing protein" evidence="5">
    <location>
        <begin position="21"/>
        <end position="586"/>
    </location>
</feature>
<evidence type="ECO:0000256" key="5">
    <source>
        <dbReference type="SAM" id="SignalP"/>
    </source>
</evidence>
<dbReference type="EMBL" id="OV651820">
    <property type="protein sequence ID" value="CAH1114926.1"/>
    <property type="molecule type" value="Genomic_DNA"/>
</dbReference>
<feature type="domain" description="Carboxylesterase type B" evidence="6">
    <location>
        <begin position="50"/>
        <end position="566"/>
    </location>
</feature>
<evidence type="ECO:0000259" key="6">
    <source>
        <dbReference type="Pfam" id="PF00135"/>
    </source>
</evidence>
<keyword evidence="5" id="KW-0732">Signal</keyword>
<evidence type="ECO:0000313" key="7">
    <source>
        <dbReference type="EMBL" id="CAH1114926.1"/>
    </source>
</evidence>
<protein>
    <recommendedName>
        <fullName evidence="6">Carboxylesterase type B domain-containing protein</fullName>
    </recommendedName>
</protein>